<feature type="compositionally biased region" description="Basic and acidic residues" evidence="1">
    <location>
        <begin position="49"/>
        <end position="64"/>
    </location>
</feature>
<evidence type="ECO:0000313" key="2">
    <source>
        <dbReference type="EMBL" id="QCE00847.1"/>
    </source>
</evidence>
<sequence>MYALVRCILDKGSDLDVGAECELEGTEWQHERDLGKGGHLDASGQCEPEAAKSEHEGQLDKEVELETSGQCDGEAQLDLDEGIDYDIEDQPKKWQGNVEVEVGSIEE</sequence>
<dbReference type="AlphaFoldDB" id="A0A4D6MLH4"/>
<name>A0A4D6MLH4_VIGUN</name>
<organism evidence="2 3">
    <name type="scientific">Vigna unguiculata</name>
    <name type="common">Cowpea</name>
    <dbReference type="NCBI Taxonomy" id="3917"/>
    <lineage>
        <taxon>Eukaryota</taxon>
        <taxon>Viridiplantae</taxon>
        <taxon>Streptophyta</taxon>
        <taxon>Embryophyta</taxon>
        <taxon>Tracheophyta</taxon>
        <taxon>Spermatophyta</taxon>
        <taxon>Magnoliopsida</taxon>
        <taxon>eudicotyledons</taxon>
        <taxon>Gunneridae</taxon>
        <taxon>Pentapetalae</taxon>
        <taxon>rosids</taxon>
        <taxon>fabids</taxon>
        <taxon>Fabales</taxon>
        <taxon>Fabaceae</taxon>
        <taxon>Papilionoideae</taxon>
        <taxon>50 kb inversion clade</taxon>
        <taxon>NPAAA clade</taxon>
        <taxon>indigoferoid/millettioid clade</taxon>
        <taxon>Phaseoleae</taxon>
        <taxon>Vigna</taxon>
    </lineage>
</organism>
<keyword evidence="3" id="KW-1185">Reference proteome</keyword>
<protein>
    <submittedName>
        <fullName evidence="2">Uncharacterized protein</fullName>
    </submittedName>
</protein>
<accession>A0A4D6MLH4</accession>
<evidence type="ECO:0000313" key="3">
    <source>
        <dbReference type="Proteomes" id="UP000501690"/>
    </source>
</evidence>
<evidence type="ECO:0000256" key="1">
    <source>
        <dbReference type="SAM" id="MobiDB-lite"/>
    </source>
</evidence>
<feature type="region of interest" description="Disordered" evidence="1">
    <location>
        <begin position="28"/>
        <end position="72"/>
    </location>
</feature>
<feature type="compositionally biased region" description="Basic and acidic residues" evidence="1">
    <location>
        <begin position="28"/>
        <end position="39"/>
    </location>
</feature>
<proteinExistence type="predicted"/>
<gene>
    <name evidence="2" type="ORF">DEO72_LG7g2138</name>
</gene>
<dbReference type="Proteomes" id="UP000501690">
    <property type="component" value="Linkage Group LG7"/>
</dbReference>
<reference evidence="2 3" key="1">
    <citation type="submission" date="2019-04" db="EMBL/GenBank/DDBJ databases">
        <title>An improved genome assembly and genetic linkage map for asparagus bean, Vigna unguiculata ssp. sesquipedialis.</title>
        <authorList>
            <person name="Xia Q."/>
            <person name="Zhang R."/>
            <person name="Dong Y."/>
        </authorList>
    </citation>
    <scope>NUCLEOTIDE SEQUENCE [LARGE SCALE GENOMIC DNA]</scope>
    <source>
        <tissue evidence="2">Leaf</tissue>
    </source>
</reference>
<dbReference type="EMBL" id="CP039351">
    <property type="protein sequence ID" value="QCE00847.1"/>
    <property type="molecule type" value="Genomic_DNA"/>
</dbReference>